<organism evidence="3 4">
    <name type="scientific">Nocardia transvalensis</name>
    <dbReference type="NCBI Taxonomy" id="37333"/>
    <lineage>
        <taxon>Bacteria</taxon>
        <taxon>Bacillati</taxon>
        <taxon>Actinomycetota</taxon>
        <taxon>Actinomycetes</taxon>
        <taxon>Mycobacteriales</taxon>
        <taxon>Nocardiaceae</taxon>
        <taxon>Nocardia</taxon>
    </lineage>
</organism>
<evidence type="ECO:0000313" key="3">
    <source>
        <dbReference type="EMBL" id="MBB5917744.1"/>
    </source>
</evidence>
<dbReference type="AlphaFoldDB" id="A0A7W9PLC5"/>
<feature type="transmembrane region" description="Helical" evidence="2">
    <location>
        <begin position="143"/>
        <end position="164"/>
    </location>
</feature>
<dbReference type="RefSeq" id="WP_157185450.1">
    <property type="nucleotide sequence ID" value="NZ_JACHIT010000002.1"/>
</dbReference>
<dbReference type="Proteomes" id="UP000540412">
    <property type="component" value="Unassembled WGS sequence"/>
</dbReference>
<keyword evidence="2" id="KW-1133">Transmembrane helix</keyword>
<evidence type="ECO:0000256" key="2">
    <source>
        <dbReference type="SAM" id="Phobius"/>
    </source>
</evidence>
<comment type="caution">
    <text evidence="3">The sequence shown here is derived from an EMBL/GenBank/DDBJ whole genome shotgun (WGS) entry which is preliminary data.</text>
</comment>
<reference evidence="3 4" key="1">
    <citation type="submission" date="2020-08" db="EMBL/GenBank/DDBJ databases">
        <title>Sequencing the genomes of 1000 actinobacteria strains.</title>
        <authorList>
            <person name="Klenk H.-P."/>
        </authorList>
    </citation>
    <scope>NUCLEOTIDE SEQUENCE [LARGE SCALE GENOMIC DNA]</scope>
    <source>
        <strain evidence="3 4">DSM 43582</strain>
    </source>
</reference>
<keyword evidence="4" id="KW-1185">Reference proteome</keyword>
<dbReference type="EMBL" id="JACHIT010000002">
    <property type="protein sequence ID" value="MBB5917744.1"/>
    <property type="molecule type" value="Genomic_DNA"/>
</dbReference>
<accession>A0A7W9PLC5</accession>
<protein>
    <submittedName>
        <fullName evidence="3">Uncharacterized protein</fullName>
    </submittedName>
</protein>
<feature type="coiled-coil region" evidence="1">
    <location>
        <begin position="67"/>
        <end position="94"/>
    </location>
</feature>
<evidence type="ECO:0000313" key="4">
    <source>
        <dbReference type="Proteomes" id="UP000540412"/>
    </source>
</evidence>
<name>A0A7W9PLC5_9NOCA</name>
<keyword evidence="2" id="KW-0812">Transmembrane</keyword>
<feature type="transmembrane region" description="Helical" evidence="2">
    <location>
        <begin position="176"/>
        <end position="193"/>
    </location>
</feature>
<proteinExistence type="predicted"/>
<gene>
    <name evidence="3" type="ORF">BJY24_006656</name>
</gene>
<sequence>MIDGTVIANYLATAIGGAGDRLLDHSLDQGLAALSQLVVRKLGRGPIEDLTENPDSIRTRKRVAAAIEHAADTDERFERELADLRDQLDRARNQYTMTHTGRGGRTVLRGTGDGHTAAGDIWIYDHYAPQPDDLSGAPGWTKACLWIGGAIAAFGWAIMMLGIAQHTSQSTPSTGFAIFAIGGLVMAAGELGARTSPPKRRRRM</sequence>
<keyword evidence="2" id="KW-0472">Membrane</keyword>
<keyword evidence="1" id="KW-0175">Coiled coil</keyword>
<evidence type="ECO:0000256" key="1">
    <source>
        <dbReference type="SAM" id="Coils"/>
    </source>
</evidence>